<dbReference type="PANTHER" id="PTHR38048:SF2">
    <property type="entry name" value="HEMERYTHRIN-LIKE DOMAIN-CONTAINING PROTEIN"/>
    <property type="match status" value="1"/>
</dbReference>
<dbReference type="AlphaFoldDB" id="M5CC33"/>
<dbReference type="Proteomes" id="UP000012065">
    <property type="component" value="Unassembled WGS sequence"/>
</dbReference>
<dbReference type="HOGENOM" id="CLU_066708_0_1_1"/>
<evidence type="ECO:0000313" key="1">
    <source>
        <dbReference type="EMBL" id="CCO36859.1"/>
    </source>
</evidence>
<comment type="caution">
    <text evidence="1">The sequence shown here is derived from an EMBL/GenBank/DDBJ whole genome shotgun (WGS) entry which is preliminary data.</text>
</comment>
<gene>
    <name evidence="1" type="ORF">BN14_11006</name>
</gene>
<dbReference type="PANTHER" id="PTHR38048">
    <property type="entry name" value="EXPRESSED PROTEIN"/>
    <property type="match status" value="1"/>
</dbReference>
<dbReference type="EMBL" id="CAOJ01016490">
    <property type="protein sequence ID" value="CCO36859.1"/>
    <property type="molecule type" value="Genomic_DNA"/>
</dbReference>
<protein>
    <submittedName>
        <fullName evidence="1">Uncharacterized protein</fullName>
    </submittedName>
</protein>
<evidence type="ECO:0000313" key="2">
    <source>
        <dbReference type="Proteomes" id="UP000012065"/>
    </source>
</evidence>
<dbReference type="InterPro" id="IPR053206">
    <property type="entry name" value="Dimeric_xanthone_biosynth"/>
</dbReference>
<proteinExistence type="predicted"/>
<reference evidence="1 2" key="1">
    <citation type="journal article" date="2013" name="J. Biotechnol.">
        <title>Establishment and interpretation of the genome sequence of the phytopathogenic fungus Rhizoctonia solani AG1-IB isolate 7/3/14.</title>
        <authorList>
            <person name="Wibberg D.W."/>
            <person name="Jelonek L.J."/>
            <person name="Rupp O.R."/>
            <person name="Hennig M.H."/>
            <person name="Eikmeyer F.E."/>
            <person name="Goesmann A.G."/>
            <person name="Hartmann A.H."/>
            <person name="Borriss R.B."/>
            <person name="Grosch R.G."/>
            <person name="Puehler A.P."/>
            <person name="Schlueter A.S."/>
        </authorList>
    </citation>
    <scope>NUCLEOTIDE SEQUENCE [LARGE SCALE GENOMIC DNA]</scope>
    <source>
        <strain evidence="2">AG1-IB / isolate 7/3/14</strain>
    </source>
</reference>
<name>M5CC33_THACB</name>
<sequence length="177" mass="19921">MATYPYPLISTPLGDWKNNIYDLNAIRMAGIHNVFIRAFNSVFYHAPKAEASDVPAFMKCCLAIALDCLHKHHTAEETAAFPALEAKLGKGSMDGNVAQHEEFMPEFNEYMVGLHPHFVDEIATLDSAVMKKHFSEAELQVVEKRLEEKVQELSSIWNAPLVLVNSDLTFNSWFPPV</sequence>
<accession>M5CC33</accession>
<organism evidence="1 2">
    <name type="scientific">Thanatephorus cucumeris (strain AG1-IB / isolate 7/3/14)</name>
    <name type="common">Lettuce bottom rot fungus</name>
    <name type="synonym">Rhizoctonia solani</name>
    <dbReference type="NCBI Taxonomy" id="1108050"/>
    <lineage>
        <taxon>Eukaryota</taxon>
        <taxon>Fungi</taxon>
        <taxon>Dikarya</taxon>
        <taxon>Basidiomycota</taxon>
        <taxon>Agaricomycotina</taxon>
        <taxon>Agaricomycetes</taxon>
        <taxon>Cantharellales</taxon>
        <taxon>Ceratobasidiaceae</taxon>
        <taxon>Rhizoctonia</taxon>
        <taxon>Rhizoctonia solani AG-1</taxon>
    </lineage>
</organism>